<feature type="transmembrane region" description="Helical" evidence="1">
    <location>
        <begin position="65"/>
        <end position="84"/>
    </location>
</feature>
<feature type="transmembrane region" description="Helical" evidence="1">
    <location>
        <begin position="35"/>
        <end position="53"/>
    </location>
</feature>
<evidence type="ECO:0000256" key="1">
    <source>
        <dbReference type="SAM" id="Phobius"/>
    </source>
</evidence>
<keyword evidence="1" id="KW-0472">Membrane</keyword>
<keyword evidence="1" id="KW-0812">Transmembrane</keyword>
<feature type="transmembrane region" description="Helical" evidence="1">
    <location>
        <begin position="6"/>
        <end position="23"/>
    </location>
</feature>
<reference evidence="2 3" key="1">
    <citation type="submission" date="2019-09" db="EMBL/GenBank/DDBJ databases">
        <title>Genome sequence and assembly of Adhaeribacter sp.</title>
        <authorList>
            <person name="Chhetri G."/>
        </authorList>
    </citation>
    <scope>NUCLEOTIDE SEQUENCE [LARGE SCALE GENOMIC DNA]</scope>
    <source>
        <strain evidence="2 3">DK36</strain>
    </source>
</reference>
<dbReference type="RefSeq" id="WP_190277617.1">
    <property type="nucleotide sequence ID" value="NZ_VWSF01000027.1"/>
</dbReference>
<keyword evidence="1" id="KW-1133">Transmembrane helix</keyword>
<proteinExistence type="predicted"/>
<keyword evidence="3" id="KW-1185">Reference proteome</keyword>
<accession>A0A5M6D582</accession>
<evidence type="ECO:0000313" key="3">
    <source>
        <dbReference type="Proteomes" id="UP000323426"/>
    </source>
</evidence>
<protein>
    <recommendedName>
        <fullName evidence="4">Magnesium citrate secondary transporter</fullName>
    </recommendedName>
</protein>
<evidence type="ECO:0008006" key="4">
    <source>
        <dbReference type="Google" id="ProtNLM"/>
    </source>
</evidence>
<evidence type="ECO:0000313" key="2">
    <source>
        <dbReference type="EMBL" id="KAA5540365.1"/>
    </source>
</evidence>
<gene>
    <name evidence="2" type="ORF">F0145_22925</name>
</gene>
<sequence length="129" mass="15553">MNWFQYFLFWLALSLYLLNRYVLDFLGFTKYKIPYLNDVLCLPVVLCVALWLQQKLFPRTARSRLNIWQVIFTVIYFSIFFEGILPAFSNKYTRDFWDIGAYALGGIIYYFFLNPKPQLLSKPHQTYIF</sequence>
<comment type="caution">
    <text evidence="2">The sequence shown here is derived from an EMBL/GenBank/DDBJ whole genome shotgun (WGS) entry which is preliminary data.</text>
</comment>
<dbReference type="Proteomes" id="UP000323426">
    <property type="component" value="Unassembled WGS sequence"/>
</dbReference>
<dbReference type="AlphaFoldDB" id="A0A5M6D582"/>
<dbReference type="EMBL" id="VWSF01000027">
    <property type="protein sequence ID" value="KAA5540365.1"/>
    <property type="molecule type" value="Genomic_DNA"/>
</dbReference>
<organism evidence="2 3">
    <name type="scientific">Adhaeribacter rhizoryzae</name>
    <dbReference type="NCBI Taxonomy" id="2607907"/>
    <lineage>
        <taxon>Bacteria</taxon>
        <taxon>Pseudomonadati</taxon>
        <taxon>Bacteroidota</taxon>
        <taxon>Cytophagia</taxon>
        <taxon>Cytophagales</taxon>
        <taxon>Hymenobacteraceae</taxon>
        <taxon>Adhaeribacter</taxon>
    </lineage>
</organism>
<name>A0A5M6D582_9BACT</name>
<feature type="transmembrane region" description="Helical" evidence="1">
    <location>
        <begin position="96"/>
        <end position="113"/>
    </location>
</feature>